<evidence type="ECO:0000313" key="13">
    <source>
        <dbReference type="EMBL" id="GAA2266936.1"/>
    </source>
</evidence>
<keyword evidence="7 11" id="KW-0805">Transcription regulation</keyword>
<organism evidence="13 14">
    <name type="scientific">Kitasatospora cystarginea</name>
    <dbReference type="NCBI Taxonomy" id="58350"/>
    <lineage>
        <taxon>Bacteria</taxon>
        <taxon>Bacillati</taxon>
        <taxon>Actinomycetota</taxon>
        <taxon>Actinomycetes</taxon>
        <taxon>Kitasatosporales</taxon>
        <taxon>Streptomycetaceae</taxon>
        <taxon>Kitasatospora</taxon>
    </lineage>
</organism>
<comment type="subcellular location">
    <subcellularLocation>
        <location evidence="1 11">Cytoplasm</location>
    </subcellularLocation>
</comment>
<evidence type="ECO:0000313" key="14">
    <source>
        <dbReference type="Proteomes" id="UP001500305"/>
    </source>
</evidence>
<evidence type="ECO:0000256" key="8">
    <source>
        <dbReference type="ARBA" id="ARBA00023125"/>
    </source>
</evidence>
<comment type="similarity">
    <text evidence="2 11">Belongs to the WhiB family.</text>
</comment>
<sequence length="187" mass="20773">MNTTVNELEAAHTHLDRGSPRWRLKAACAGIKNPDIFFAQPRVAAHRQALALCQQCPVRRECLDDAIECGVRDGIRGGHTEDQLREIVSFREGRRVEIERVRATLTNTHRPRLTDQEKMSVVRVALDAGIPIDTWAAALGIGYSYATRRRRKATTQLDVIPASMRSEEIALAAKLRHAATTTLVVAA</sequence>
<keyword evidence="9 11" id="KW-1015">Disulfide bond</keyword>
<evidence type="ECO:0000256" key="11">
    <source>
        <dbReference type="HAMAP-Rule" id="MF_01479"/>
    </source>
</evidence>
<comment type="PTM">
    <text evidence="11">The Fe-S cluster can be nitrosylated by nitric oxide (NO).</text>
</comment>
<comment type="caution">
    <text evidence="13">The sequence shown here is derived from an EMBL/GenBank/DDBJ whole genome shotgun (WGS) entry which is preliminary data.</text>
</comment>
<accession>A0ABP5RPI0</accession>
<feature type="binding site" evidence="11">
    <location>
        <position position="53"/>
    </location>
    <ligand>
        <name>[4Fe-4S] cluster</name>
        <dbReference type="ChEBI" id="CHEBI:49883"/>
    </ligand>
</feature>
<evidence type="ECO:0000256" key="4">
    <source>
        <dbReference type="ARBA" id="ARBA00022723"/>
    </source>
</evidence>
<feature type="domain" description="4Fe-4S Wbl-type" evidence="12">
    <location>
        <begin position="27"/>
        <end position="86"/>
    </location>
</feature>
<evidence type="ECO:0000256" key="10">
    <source>
        <dbReference type="ARBA" id="ARBA00023163"/>
    </source>
</evidence>
<keyword evidence="3 11" id="KW-0004">4Fe-4S</keyword>
<keyword evidence="6 11" id="KW-0411">Iron-sulfur</keyword>
<dbReference type="Proteomes" id="UP001500305">
    <property type="component" value="Unassembled WGS sequence"/>
</dbReference>
<keyword evidence="11" id="KW-0963">Cytoplasm</keyword>
<dbReference type="InterPro" id="IPR034768">
    <property type="entry name" value="4FE4S_WBL"/>
</dbReference>
<protein>
    <recommendedName>
        <fullName evidence="11">Transcriptional regulator WhiB</fullName>
    </recommendedName>
</protein>
<evidence type="ECO:0000256" key="1">
    <source>
        <dbReference type="ARBA" id="ARBA00004496"/>
    </source>
</evidence>
<dbReference type="RefSeq" id="WP_344639665.1">
    <property type="nucleotide sequence ID" value="NZ_BAAATR010000034.1"/>
</dbReference>
<feature type="binding site" evidence="11">
    <location>
        <position position="28"/>
    </location>
    <ligand>
        <name>[4Fe-4S] cluster</name>
        <dbReference type="ChEBI" id="CHEBI:49883"/>
    </ligand>
</feature>
<keyword evidence="4 11" id="KW-0479">Metal-binding</keyword>
<gene>
    <name evidence="11" type="primary">whiB</name>
    <name evidence="13" type="ORF">GCM10010430_60090</name>
</gene>
<feature type="binding site" evidence="11">
    <location>
        <position position="56"/>
    </location>
    <ligand>
        <name>[4Fe-4S] cluster</name>
        <dbReference type="ChEBI" id="CHEBI:49883"/>
    </ligand>
</feature>
<reference evidence="14" key="1">
    <citation type="journal article" date="2019" name="Int. J. Syst. Evol. Microbiol.">
        <title>The Global Catalogue of Microorganisms (GCM) 10K type strain sequencing project: providing services to taxonomists for standard genome sequencing and annotation.</title>
        <authorList>
            <consortium name="The Broad Institute Genomics Platform"/>
            <consortium name="The Broad Institute Genome Sequencing Center for Infectious Disease"/>
            <person name="Wu L."/>
            <person name="Ma J."/>
        </authorList>
    </citation>
    <scope>NUCLEOTIDE SEQUENCE [LARGE SCALE GENOMIC DNA]</scope>
    <source>
        <strain evidence="14">JCM 7356</strain>
    </source>
</reference>
<keyword evidence="8 11" id="KW-0238">DNA-binding</keyword>
<comment type="PTM">
    <text evidence="11">Upon Fe-S cluster removal intramolecular disulfide bonds are formed.</text>
</comment>
<evidence type="ECO:0000256" key="7">
    <source>
        <dbReference type="ARBA" id="ARBA00023015"/>
    </source>
</evidence>
<dbReference type="InterPro" id="IPR003482">
    <property type="entry name" value="Whib"/>
</dbReference>
<evidence type="ECO:0000256" key="2">
    <source>
        <dbReference type="ARBA" id="ARBA00006597"/>
    </source>
</evidence>
<comment type="cofactor">
    <cofactor evidence="11">
        <name>[4Fe-4S] cluster</name>
        <dbReference type="ChEBI" id="CHEBI:49883"/>
    </cofactor>
    <text evidence="11">Binds 1 [4Fe-4S] cluster per subunit. Following nitrosylation of the [4Fe-4S] cluster binds 1 [4Fe-8(NO)] cluster per subunit.</text>
</comment>
<evidence type="ECO:0000256" key="3">
    <source>
        <dbReference type="ARBA" id="ARBA00022485"/>
    </source>
</evidence>
<dbReference type="PANTHER" id="PTHR38839">
    <property type="entry name" value="TRANSCRIPTIONAL REGULATOR WHID-RELATED"/>
    <property type="match status" value="1"/>
</dbReference>
<evidence type="ECO:0000256" key="6">
    <source>
        <dbReference type="ARBA" id="ARBA00023014"/>
    </source>
</evidence>
<evidence type="ECO:0000256" key="5">
    <source>
        <dbReference type="ARBA" id="ARBA00023004"/>
    </source>
</evidence>
<keyword evidence="10 11" id="KW-0804">Transcription</keyword>
<keyword evidence="14" id="KW-1185">Reference proteome</keyword>
<evidence type="ECO:0000259" key="12">
    <source>
        <dbReference type="PROSITE" id="PS51674"/>
    </source>
</evidence>
<dbReference type="PROSITE" id="PS51674">
    <property type="entry name" value="4FE4S_WBL"/>
    <property type="match status" value="1"/>
</dbReference>
<dbReference type="Pfam" id="PF02467">
    <property type="entry name" value="Whib"/>
    <property type="match status" value="1"/>
</dbReference>
<evidence type="ECO:0000256" key="9">
    <source>
        <dbReference type="ARBA" id="ARBA00023157"/>
    </source>
</evidence>
<proteinExistence type="inferred from homology"/>
<name>A0ABP5RPI0_9ACTN</name>
<dbReference type="HAMAP" id="MF_01479">
    <property type="entry name" value="WhiB"/>
    <property type="match status" value="1"/>
</dbReference>
<comment type="function">
    <text evidence="11">Acts as a transcriptional regulator. Probably redox-responsive. The apo- but not holo-form probably binds DNA.</text>
</comment>
<keyword evidence="5 11" id="KW-0408">Iron</keyword>
<dbReference type="EMBL" id="BAAATR010000034">
    <property type="protein sequence ID" value="GAA2266936.1"/>
    <property type="molecule type" value="Genomic_DNA"/>
</dbReference>
<feature type="binding site" evidence="11">
    <location>
        <position position="62"/>
    </location>
    <ligand>
        <name>[4Fe-4S] cluster</name>
        <dbReference type="ChEBI" id="CHEBI:49883"/>
    </ligand>
</feature>